<evidence type="ECO:0000313" key="1">
    <source>
        <dbReference type="EMBL" id="SJL02755.1"/>
    </source>
</evidence>
<proteinExistence type="predicted"/>
<dbReference type="Proteomes" id="UP000219338">
    <property type="component" value="Unassembled WGS sequence"/>
</dbReference>
<organism evidence="1 2">
    <name type="scientific">Armillaria ostoyae</name>
    <name type="common">Armillaria root rot fungus</name>
    <dbReference type="NCBI Taxonomy" id="47428"/>
    <lineage>
        <taxon>Eukaryota</taxon>
        <taxon>Fungi</taxon>
        <taxon>Dikarya</taxon>
        <taxon>Basidiomycota</taxon>
        <taxon>Agaricomycotina</taxon>
        <taxon>Agaricomycetes</taxon>
        <taxon>Agaricomycetidae</taxon>
        <taxon>Agaricales</taxon>
        <taxon>Marasmiineae</taxon>
        <taxon>Physalacriaceae</taxon>
        <taxon>Armillaria</taxon>
    </lineage>
</organism>
<keyword evidence="2" id="KW-1185">Reference proteome</keyword>
<gene>
    <name evidence="1" type="ORF">ARMOST_06091</name>
</gene>
<dbReference type="AlphaFoldDB" id="A0A284R242"/>
<dbReference type="EMBL" id="FUEG01000003">
    <property type="protein sequence ID" value="SJL02755.1"/>
    <property type="molecule type" value="Genomic_DNA"/>
</dbReference>
<accession>A0A284R242</accession>
<sequence>MEPYYTDILSSKWLDLSWKMVHISKPQRAGWSPIDRFPGLDLAQCGSTDFSLGFNSDRSWFRRAWTLQEVGATGQRIEFGGETGDDSISMTFRKQLESSATNLQQIGGALLQMQKRVSTNPMDRVAGLAYLLNTKYIPIYDAEQSEESAWVALVNAMVDESRMSLFFCYPEPGNGSKCWRASWEQVMNTTFLSLDDVSWDTGIGRTDETDVDWYQGPCIDSVIVWGLADTSIKESPRRGKLIFIDDTKDLAYTCNILADHQYSIPNDSYTLIGCERHTYHSRHIEGLSKLWVVGRKRPDGKFEKLSVVRVDRNQGWNFERFWQPEVKMVVLI</sequence>
<reference evidence="2" key="1">
    <citation type="journal article" date="2017" name="Nat. Ecol. Evol.">
        <title>Genome expansion and lineage-specific genetic innovations in the forest pathogenic fungi Armillaria.</title>
        <authorList>
            <person name="Sipos G."/>
            <person name="Prasanna A.N."/>
            <person name="Walter M.C."/>
            <person name="O'Connor E."/>
            <person name="Balint B."/>
            <person name="Krizsan K."/>
            <person name="Kiss B."/>
            <person name="Hess J."/>
            <person name="Varga T."/>
            <person name="Slot J."/>
            <person name="Riley R."/>
            <person name="Boka B."/>
            <person name="Rigling D."/>
            <person name="Barry K."/>
            <person name="Lee J."/>
            <person name="Mihaltcheva S."/>
            <person name="LaButti K."/>
            <person name="Lipzen A."/>
            <person name="Waldron R."/>
            <person name="Moloney N.M."/>
            <person name="Sperisen C."/>
            <person name="Kredics L."/>
            <person name="Vagvoelgyi C."/>
            <person name="Patrignani A."/>
            <person name="Fitzpatrick D."/>
            <person name="Nagy I."/>
            <person name="Doyle S."/>
            <person name="Anderson J.B."/>
            <person name="Grigoriev I.V."/>
            <person name="Gueldener U."/>
            <person name="Muensterkoetter M."/>
            <person name="Nagy L.G."/>
        </authorList>
    </citation>
    <scope>NUCLEOTIDE SEQUENCE [LARGE SCALE GENOMIC DNA]</scope>
    <source>
        <strain evidence="2">C18/9</strain>
    </source>
</reference>
<protein>
    <recommendedName>
        <fullName evidence="3">Heterokaryon incompatibility domain-containing protein</fullName>
    </recommendedName>
</protein>
<name>A0A284R242_ARMOS</name>
<dbReference type="STRING" id="47428.A0A284R242"/>
<evidence type="ECO:0008006" key="3">
    <source>
        <dbReference type="Google" id="ProtNLM"/>
    </source>
</evidence>
<dbReference type="OrthoDB" id="5418601at2759"/>
<evidence type="ECO:0000313" key="2">
    <source>
        <dbReference type="Proteomes" id="UP000219338"/>
    </source>
</evidence>